<dbReference type="Proteomes" id="UP000270094">
    <property type="component" value="Unassembled WGS sequence"/>
</dbReference>
<name>A0A3P7K7H6_STRVU</name>
<evidence type="ECO:0000313" key="3">
    <source>
        <dbReference type="Proteomes" id="UP000270094"/>
    </source>
</evidence>
<evidence type="ECO:0000313" key="2">
    <source>
        <dbReference type="EMBL" id="VDM65088.1"/>
    </source>
</evidence>
<reference evidence="2 3" key="1">
    <citation type="submission" date="2018-11" db="EMBL/GenBank/DDBJ databases">
        <authorList>
            <consortium name="Pathogen Informatics"/>
        </authorList>
    </citation>
    <scope>NUCLEOTIDE SEQUENCE [LARGE SCALE GENOMIC DNA]</scope>
</reference>
<sequence length="79" mass="8766">MPNSMIELKFDLLDLKKQLDKGTPLSIKRRRRASTAPPAPRGSKHPIILANLPCSAKLSTCTPFYTQKSGECRVWGDAL</sequence>
<dbReference type="AlphaFoldDB" id="A0A3P7K7H6"/>
<dbReference type="EMBL" id="UYYB01000110">
    <property type="protein sequence ID" value="VDM65088.1"/>
    <property type="molecule type" value="Genomic_DNA"/>
</dbReference>
<evidence type="ECO:0000256" key="1">
    <source>
        <dbReference type="SAM" id="MobiDB-lite"/>
    </source>
</evidence>
<keyword evidence="3" id="KW-1185">Reference proteome</keyword>
<protein>
    <submittedName>
        <fullName evidence="2">Uncharacterized protein</fullName>
    </submittedName>
</protein>
<organism evidence="2 3">
    <name type="scientific">Strongylus vulgaris</name>
    <name type="common">Blood worm</name>
    <dbReference type="NCBI Taxonomy" id="40348"/>
    <lineage>
        <taxon>Eukaryota</taxon>
        <taxon>Metazoa</taxon>
        <taxon>Ecdysozoa</taxon>
        <taxon>Nematoda</taxon>
        <taxon>Chromadorea</taxon>
        <taxon>Rhabditida</taxon>
        <taxon>Rhabditina</taxon>
        <taxon>Rhabditomorpha</taxon>
        <taxon>Strongyloidea</taxon>
        <taxon>Strongylidae</taxon>
        <taxon>Strongylus</taxon>
    </lineage>
</organism>
<feature type="region of interest" description="Disordered" evidence="1">
    <location>
        <begin position="23"/>
        <end position="44"/>
    </location>
</feature>
<accession>A0A3P7K7H6</accession>
<gene>
    <name evidence="2" type="ORF">SVUK_LOCUS86</name>
</gene>
<proteinExistence type="predicted"/>